<keyword evidence="1" id="KW-1133">Transmembrane helix</keyword>
<name>A0AAN0VIB3_9RHOB</name>
<dbReference type="Pfam" id="PF13116">
    <property type="entry name" value="YhdP"/>
    <property type="match status" value="1"/>
</dbReference>
<dbReference type="KEGG" id="ptp:RCA23_c14560"/>
<dbReference type="InterPro" id="IPR025263">
    <property type="entry name" value="YhdP_central"/>
</dbReference>
<accession>A0AAN0VIB3</accession>
<proteinExistence type="predicted"/>
<reference evidence="3 4" key="1">
    <citation type="journal article" date="2014" name="ISME J.">
        <title>Adaptation of an abundant Roseobacter RCA organism to pelagic systems revealed by genomic and transcriptomic analyses.</title>
        <authorList>
            <person name="Voget S."/>
            <person name="Wemheuer B."/>
            <person name="Brinkhoff T."/>
            <person name="Vollmers J."/>
            <person name="Dietrich S."/>
            <person name="Giebel H.A."/>
            <person name="Beardsley C."/>
            <person name="Sardemann C."/>
            <person name="Bakenhus I."/>
            <person name="Billerbeck S."/>
            <person name="Daniel R."/>
            <person name="Simon M."/>
        </authorList>
    </citation>
    <scope>NUCLEOTIDE SEQUENCE [LARGE SCALE GENOMIC DNA]</scope>
    <source>
        <strain evidence="3 4">RCA23</strain>
    </source>
</reference>
<keyword evidence="1" id="KW-0472">Membrane</keyword>
<protein>
    <recommendedName>
        <fullName evidence="2">YhdP central domain-containing protein</fullName>
    </recommendedName>
</protein>
<feature type="domain" description="YhdP central" evidence="2">
    <location>
        <begin position="365"/>
        <end position="863"/>
    </location>
</feature>
<dbReference type="EMBL" id="CP003984">
    <property type="protein sequence ID" value="AII86995.1"/>
    <property type="molecule type" value="Genomic_DNA"/>
</dbReference>
<dbReference type="Proteomes" id="UP000028680">
    <property type="component" value="Chromosome"/>
</dbReference>
<sequence length="1093" mass="117452">MAQSAEQDQEDKAPPRRRPMSRLAVVIYTLCWSVLLCFGLLVAIMQDRMLPVPEPLREKLTQVLNADRTLPIVRFSRAELGLTELFHPQLVLHGVQFSDGQTGAGVQFGALDVVIHGPALLFGQIVPRSLTLSDAFVDLRRRLDGSFDLGFVISANSTGVGSLDEILDATEDFFDREDFRHLTEARLDQLTVNYTDRVTKRAWTLDGGRLSARRANRLMTLRGDLALLAGGGELATLGLFYNATGPGAGTLGAEFDNLPAQDLAVQSKALTWLNFVDGNLSGSFRSTRAEGKVGKLNALLDFGAGTLSAGPESYPVSYSEAKTYFTYDPKRARLDISRASIKSDWGALSAEGYALLQQGGASERSSSGMVLHLDVDSAVFDKTPWWPEPLRVTAASGQVKLNYDPLTLDLGLLQAEVNGTDLSLSGSAALTPLGWSYNGQGRVPSVDTQTVLTLWPEMLSAKSRRWFGQNVRKGTLKNLSFDLRQAARTAAVLASSFQFEEAEVKFMPNMPVISEGLGYGVLERDEFILALEAGYVQAAEGGRLDMDGSTMRVPNARVPDPPVIFDLKGRGSVPTLMSLMDNKPFQISTKTKLGIDDVSGQAQLAVQIETHLKDELTSSDMSYALTGRLRDLRSELLVPGQIFTAELLQLTGTPDLIEISGAGRVSDIPFEGRWSQPLGAPNLTSQVTAKIELTPKSLQALNIGLPEGSLSGGAEGALRLEIAKNKPVAFELTSDLTGTRLQSAALNWSKPTAQAAQLRVQGVFGKPLQVELLALEAQGLSLEGTVQFDAGGLDRVVLSRLEVGDWLDGAATFIHQGSGVPMRLLLSGDLDLRSYGKLAGGEAARADTTAPMPMSLKLGRLQLSNTLFLSDVRADFDQGLAAGGAFGGRVNGGVGITGQMSGQGRGLRLSVTSQDAGGVLRDAGLLRQASGGEMMLDLAPHADGWNGSMNITSVRVNDAPAIAQLLSAASIIGLPDQLDGKGIFFSTIEGEFNINNELFTIYRSSAVGPSLGMSMDGYIDTKRKQLDLQGVLSPFYLLNGLGSILTRRGEGLIGFNFTLRGALENPQASVNPLSLFTPGMFREIFRRRPPKQE</sequence>
<keyword evidence="1" id="KW-0812">Transmembrane</keyword>
<evidence type="ECO:0000259" key="2">
    <source>
        <dbReference type="Pfam" id="PF13116"/>
    </source>
</evidence>
<dbReference type="AlphaFoldDB" id="A0AAN0VIB3"/>
<gene>
    <name evidence="3" type="ORF">RCA23_c14560</name>
</gene>
<feature type="transmembrane region" description="Helical" evidence="1">
    <location>
        <begin position="23"/>
        <end position="45"/>
    </location>
</feature>
<keyword evidence="4" id="KW-1185">Reference proteome</keyword>
<evidence type="ECO:0000256" key="1">
    <source>
        <dbReference type="SAM" id="Phobius"/>
    </source>
</evidence>
<dbReference type="RefSeq" id="WP_044049777.1">
    <property type="nucleotide sequence ID" value="NZ_CP003984.1"/>
</dbReference>
<evidence type="ECO:0000313" key="4">
    <source>
        <dbReference type="Proteomes" id="UP000028680"/>
    </source>
</evidence>
<evidence type="ECO:0000313" key="3">
    <source>
        <dbReference type="EMBL" id="AII86995.1"/>
    </source>
</evidence>
<organism evidence="3 4">
    <name type="scientific">Planktomarina temperata RCA23</name>
    <dbReference type="NCBI Taxonomy" id="666509"/>
    <lineage>
        <taxon>Bacteria</taxon>
        <taxon>Pseudomonadati</taxon>
        <taxon>Pseudomonadota</taxon>
        <taxon>Alphaproteobacteria</taxon>
        <taxon>Rhodobacterales</taxon>
        <taxon>Paracoccaceae</taxon>
        <taxon>Planktomarina</taxon>
    </lineage>
</organism>